<keyword evidence="2" id="KW-0456">Lyase</keyword>
<dbReference type="PANTHER" id="PTHR12935:SF0">
    <property type="entry name" value="GAMMA-GLUTAMYLCYCLOTRANSFERASE"/>
    <property type="match status" value="1"/>
</dbReference>
<dbReference type="InterPro" id="IPR013024">
    <property type="entry name" value="GGCT-like"/>
</dbReference>
<feature type="active site" description="Proton acceptor" evidence="3">
    <location>
        <position position="70"/>
    </location>
</feature>
<proteinExistence type="predicted"/>
<dbReference type="EC" id="4.3.2.9" evidence="1"/>
<evidence type="ECO:0000256" key="1">
    <source>
        <dbReference type="ARBA" id="ARBA00012346"/>
    </source>
</evidence>
<dbReference type="Proteomes" id="UP000827092">
    <property type="component" value="Unassembled WGS sequence"/>
</dbReference>
<dbReference type="AlphaFoldDB" id="A0AAV6VF14"/>
<dbReference type="GO" id="GO:0003839">
    <property type="term" value="F:gamma-glutamylcyclotransferase activity"/>
    <property type="evidence" value="ECO:0007669"/>
    <property type="project" value="UniProtKB-EC"/>
</dbReference>
<dbReference type="InterPro" id="IPR017939">
    <property type="entry name" value="G-Glutamylcylcotransferase"/>
</dbReference>
<comment type="caution">
    <text evidence="5">The sequence shown here is derived from an EMBL/GenBank/DDBJ whole genome shotgun (WGS) entry which is preliminary data.</text>
</comment>
<reference evidence="5 6" key="1">
    <citation type="journal article" date="2022" name="Nat. Ecol. Evol.">
        <title>A masculinizing supergene underlies an exaggerated male reproductive morph in a spider.</title>
        <authorList>
            <person name="Hendrickx F."/>
            <person name="De Corte Z."/>
            <person name="Sonet G."/>
            <person name="Van Belleghem S.M."/>
            <person name="Kostlbacher S."/>
            <person name="Vangestel C."/>
        </authorList>
    </citation>
    <scope>NUCLEOTIDE SEQUENCE [LARGE SCALE GENOMIC DNA]</scope>
    <source>
        <strain evidence="5">W744_W776</strain>
    </source>
</reference>
<accession>A0AAV6VF14</accession>
<dbReference type="InterPro" id="IPR036568">
    <property type="entry name" value="GGCT-like_sf"/>
</dbReference>
<evidence type="ECO:0000256" key="4">
    <source>
        <dbReference type="PIRSR" id="PIRSR617939-2"/>
    </source>
</evidence>
<evidence type="ECO:0000313" key="6">
    <source>
        <dbReference type="Proteomes" id="UP000827092"/>
    </source>
</evidence>
<keyword evidence="6" id="KW-1185">Reference proteome</keyword>
<sequence>MLLKRLRINNPSAQFRGIGELKKYKLGFFGGDSNLWHGAPVTIVDSEESSVWGVVWELSKNDEDNLDRQESGYKSIYVNIESPSLGIVKCKSYQKLLETVADGTPSLIYKRIMIEGAKDHGLPDWYVKKLEDIPDNGYKGNIDIDVNIKI</sequence>
<gene>
    <name evidence="5" type="ORF">JTE90_027976</name>
</gene>
<dbReference type="SUPFAM" id="SSF110857">
    <property type="entry name" value="Gamma-glutamyl cyclotransferase-like"/>
    <property type="match status" value="1"/>
</dbReference>
<dbReference type="PANTHER" id="PTHR12935">
    <property type="entry name" value="GAMMA-GLUTAMYLCYCLOTRANSFERASE"/>
    <property type="match status" value="1"/>
</dbReference>
<evidence type="ECO:0000256" key="2">
    <source>
        <dbReference type="ARBA" id="ARBA00023239"/>
    </source>
</evidence>
<dbReference type="CDD" id="cd06661">
    <property type="entry name" value="GGCT_like"/>
    <property type="match status" value="1"/>
</dbReference>
<protein>
    <recommendedName>
        <fullName evidence="1">gamma-glutamylcyclotransferase</fullName>
        <ecNumber evidence="1">4.3.2.9</ecNumber>
    </recommendedName>
</protein>
<organism evidence="5 6">
    <name type="scientific">Oedothorax gibbosus</name>
    <dbReference type="NCBI Taxonomy" id="931172"/>
    <lineage>
        <taxon>Eukaryota</taxon>
        <taxon>Metazoa</taxon>
        <taxon>Ecdysozoa</taxon>
        <taxon>Arthropoda</taxon>
        <taxon>Chelicerata</taxon>
        <taxon>Arachnida</taxon>
        <taxon>Araneae</taxon>
        <taxon>Araneomorphae</taxon>
        <taxon>Entelegynae</taxon>
        <taxon>Araneoidea</taxon>
        <taxon>Linyphiidae</taxon>
        <taxon>Erigoninae</taxon>
        <taxon>Oedothorax</taxon>
    </lineage>
</organism>
<dbReference type="Gene3D" id="3.10.490.10">
    <property type="entry name" value="Gamma-glutamyl cyclotransferase-like"/>
    <property type="match status" value="1"/>
</dbReference>
<dbReference type="EMBL" id="JAFNEN010000091">
    <property type="protein sequence ID" value="KAG8195235.1"/>
    <property type="molecule type" value="Genomic_DNA"/>
</dbReference>
<feature type="binding site" evidence="4">
    <location>
        <position position="109"/>
    </location>
    <ligand>
        <name>substrate</name>
    </ligand>
</feature>
<dbReference type="Pfam" id="PF13772">
    <property type="entry name" value="AIG2_2"/>
    <property type="match status" value="1"/>
</dbReference>
<evidence type="ECO:0000313" key="5">
    <source>
        <dbReference type="EMBL" id="KAG8195235.1"/>
    </source>
</evidence>
<evidence type="ECO:0000256" key="3">
    <source>
        <dbReference type="PIRSR" id="PIRSR617939-1"/>
    </source>
</evidence>
<name>A0AAV6VF14_9ARAC</name>